<dbReference type="PANTHER" id="PTHR30388">
    <property type="entry name" value="ALDEHYDE OXIDOREDUCTASE MOLYBDENUM COFACTOR ASSEMBLY PROTEIN"/>
    <property type="match status" value="1"/>
</dbReference>
<dbReference type="PANTHER" id="PTHR30388:SF6">
    <property type="entry name" value="XANTHINE DEHYDROGENASE SUBUNIT A-RELATED"/>
    <property type="match status" value="1"/>
</dbReference>
<dbReference type="InterPro" id="IPR027051">
    <property type="entry name" value="XdhC_Rossmann_dom"/>
</dbReference>
<dbReference type="InterPro" id="IPR052698">
    <property type="entry name" value="MoCofactor_Util/Proc"/>
</dbReference>
<protein>
    <submittedName>
        <fullName evidence="3">XdhC family protein</fullName>
    </submittedName>
</protein>
<dbReference type="AlphaFoldDB" id="A0A9D1CTJ9"/>
<accession>A0A9D1CTJ9</accession>
<evidence type="ECO:0000259" key="2">
    <source>
        <dbReference type="Pfam" id="PF13478"/>
    </source>
</evidence>
<dbReference type="EMBL" id="DVGA01000113">
    <property type="protein sequence ID" value="HIQ79523.1"/>
    <property type="molecule type" value="Genomic_DNA"/>
</dbReference>
<dbReference type="Pfam" id="PF02625">
    <property type="entry name" value="XdhC_CoxI"/>
    <property type="match status" value="1"/>
</dbReference>
<gene>
    <name evidence="3" type="ORF">IAB77_09750</name>
</gene>
<feature type="domain" description="XdhC- CoxI" evidence="1">
    <location>
        <begin position="13"/>
        <end position="76"/>
    </location>
</feature>
<dbReference type="Proteomes" id="UP000824262">
    <property type="component" value="Unassembled WGS sequence"/>
</dbReference>
<evidence type="ECO:0000313" key="4">
    <source>
        <dbReference type="Proteomes" id="UP000824262"/>
    </source>
</evidence>
<dbReference type="Gene3D" id="3.40.50.720">
    <property type="entry name" value="NAD(P)-binding Rossmann-like Domain"/>
    <property type="match status" value="1"/>
</dbReference>
<dbReference type="Pfam" id="PF13478">
    <property type="entry name" value="XdhC_C"/>
    <property type="match status" value="1"/>
</dbReference>
<evidence type="ECO:0000259" key="1">
    <source>
        <dbReference type="Pfam" id="PF02625"/>
    </source>
</evidence>
<dbReference type="InterPro" id="IPR003777">
    <property type="entry name" value="XdhC_CoxI"/>
</dbReference>
<reference evidence="3" key="1">
    <citation type="submission" date="2020-10" db="EMBL/GenBank/DDBJ databases">
        <authorList>
            <person name="Gilroy R."/>
        </authorList>
    </citation>
    <scope>NUCLEOTIDE SEQUENCE</scope>
    <source>
        <strain evidence="3">ChiBcolR7-354</strain>
    </source>
</reference>
<sequence>MRDMFRTMAEKLSAGEDIVLVSVVASSGATPRGAGARMLVGREGRICGTIGGGAVEYRSEHIAAEVLEEKKSGSHDFSLTKNDVQNLGMICGGDVKVYFRYIPGGDSETLELAAEAERRFAEGHDMWLLSEISDGGRLSIYSAGGGFFPYEPPEWTKELMSRKPKSANRDGREFYAEQINSSGRVYVFGCGHVAQELVPVLAHVGFRCVAMDDRPEFASAELFPSAEEVLLIDFERVADYVDIGPEDYVCIMTRGHAFDTVVQAQALRTPACYIGVIGSRHKAAGVRAVLKGQGFTDEQLDRIVTPIGLEIKAETPAEIAISIAGQLILHRAERNAM</sequence>
<feature type="domain" description="XdhC Rossmann" evidence="2">
    <location>
        <begin position="185"/>
        <end position="327"/>
    </location>
</feature>
<evidence type="ECO:0000313" key="3">
    <source>
        <dbReference type="EMBL" id="HIQ79523.1"/>
    </source>
</evidence>
<organism evidence="3 4">
    <name type="scientific">Candidatus Scatomorpha intestinavium</name>
    <dbReference type="NCBI Taxonomy" id="2840922"/>
    <lineage>
        <taxon>Bacteria</taxon>
        <taxon>Bacillati</taxon>
        <taxon>Bacillota</taxon>
        <taxon>Clostridia</taxon>
        <taxon>Eubacteriales</taxon>
        <taxon>Candidatus Scatomorpha</taxon>
    </lineage>
</organism>
<name>A0A9D1CTJ9_9FIRM</name>
<reference evidence="3" key="2">
    <citation type="journal article" date="2021" name="PeerJ">
        <title>Extensive microbial diversity within the chicken gut microbiome revealed by metagenomics and culture.</title>
        <authorList>
            <person name="Gilroy R."/>
            <person name="Ravi A."/>
            <person name="Getino M."/>
            <person name="Pursley I."/>
            <person name="Horton D.L."/>
            <person name="Alikhan N.F."/>
            <person name="Baker D."/>
            <person name="Gharbi K."/>
            <person name="Hall N."/>
            <person name="Watson M."/>
            <person name="Adriaenssens E.M."/>
            <person name="Foster-Nyarko E."/>
            <person name="Jarju S."/>
            <person name="Secka A."/>
            <person name="Antonio M."/>
            <person name="Oren A."/>
            <person name="Chaudhuri R.R."/>
            <person name="La Ragione R."/>
            <person name="Hildebrand F."/>
            <person name="Pallen M.J."/>
        </authorList>
    </citation>
    <scope>NUCLEOTIDE SEQUENCE</scope>
    <source>
        <strain evidence="3">ChiBcolR7-354</strain>
    </source>
</reference>
<proteinExistence type="predicted"/>
<comment type="caution">
    <text evidence="3">The sequence shown here is derived from an EMBL/GenBank/DDBJ whole genome shotgun (WGS) entry which is preliminary data.</text>
</comment>